<keyword evidence="1" id="KW-0472">Membrane</keyword>
<gene>
    <name evidence="2" type="ORF">LCGC14_3005900</name>
</gene>
<accession>A0A0F8ZQU1</accession>
<name>A0A0F8ZQU1_9ZZZZ</name>
<protein>
    <submittedName>
        <fullName evidence="2">Uncharacterized protein</fullName>
    </submittedName>
</protein>
<proteinExistence type="predicted"/>
<feature type="transmembrane region" description="Helical" evidence="1">
    <location>
        <begin position="30"/>
        <end position="50"/>
    </location>
</feature>
<reference evidence="2" key="1">
    <citation type="journal article" date="2015" name="Nature">
        <title>Complex archaea that bridge the gap between prokaryotes and eukaryotes.</title>
        <authorList>
            <person name="Spang A."/>
            <person name="Saw J.H."/>
            <person name="Jorgensen S.L."/>
            <person name="Zaremba-Niedzwiedzka K."/>
            <person name="Martijn J."/>
            <person name="Lind A.E."/>
            <person name="van Eijk R."/>
            <person name="Schleper C."/>
            <person name="Guy L."/>
            <person name="Ettema T.J."/>
        </authorList>
    </citation>
    <scope>NUCLEOTIDE SEQUENCE</scope>
</reference>
<keyword evidence="1" id="KW-0812">Transmembrane</keyword>
<dbReference type="AlphaFoldDB" id="A0A0F8ZQU1"/>
<sequence>MMSRWYHKYISEKGPQLPEVVNDVLPISKILVILGVVGFFLVMMFASISYGKSQSTPLPTVNPFSSLIRSDAMQLTRISAETRVPIDILFDLYEQNLIKVRTFDQQWSIQFATFHKAWLAGCWVAIDPPTTVIVEDKTYRCPSLNGEEDAYVQP</sequence>
<evidence type="ECO:0000256" key="1">
    <source>
        <dbReference type="SAM" id="Phobius"/>
    </source>
</evidence>
<dbReference type="EMBL" id="LAZR01062069">
    <property type="protein sequence ID" value="KKK62281.1"/>
    <property type="molecule type" value="Genomic_DNA"/>
</dbReference>
<evidence type="ECO:0000313" key="2">
    <source>
        <dbReference type="EMBL" id="KKK62281.1"/>
    </source>
</evidence>
<keyword evidence="1" id="KW-1133">Transmembrane helix</keyword>
<comment type="caution">
    <text evidence="2">The sequence shown here is derived from an EMBL/GenBank/DDBJ whole genome shotgun (WGS) entry which is preliminary data.</text>
</comment>
<organism evidence="2">
    <name type="scientific">marine sediment metagenome</name>
    <dbReference type="NCBI Taxonomy" id="412755"/>
    <lineage>
        <taxon>unclassified sequences</taxon>
        <taxon>metagenomes</taxon>
        <taxon>ecological metagenomes</taxon>
    </lineage>
</organism>